<dbReference type="SUPFAM" id="SSF50729">
    <property type="entry name" value="PH domain-like"/>
    <property type="match status" value="1"/>
</dbReference>
<feature type="domain" description="PH" evidence="2">
    <location>
        <begin position="814"/>
        <end position="924"/>
    </location>
</feature>
<dbReference type="InterPro" id="IPR000219">
    <property type="entry name" value="DH_dom"/>
</dbReference>
<evidence type="ECO:0000313" key="6">
    <source>
        <dbReference type="RefSeq" id="XP_022256800.1"/>
    </source>
</evidence>
<dbReference type="InterPro" id="IPR035899">
    <property type="entry name" value="DBL_dom_sf"/>
</dbReference>
<feature type="region of interest" description="Disordered" evidence="1">
    <location>
        <begin position="1052"/>
        <end position="1072"/>
    </location>
</feature>
<feature type="compositionally biased region" description="Basic and acidic residues" evidence="1">
    <location>
        <begin position="1060"/>
        <end position="1072"/>
    </location>
</feature>
<dbReference type="Proteomes" id="UP000694941">
    <property type="component" value="Unplaced"/>
</dbReference>
<evidence type="ECO:0000259" key="2">
    <source>
        <dbReference type="PROSITE" id="PS50003"/>
    </source>
</evidence>
<evidence type="ECO:0000259" key="3">
    <source>
        <dbReference type="PROSITE" id="PS50010"/>
    </source>
</evidence>
<dbReference type="PANTHER" id="PTHR45845">
    <property type="entry name" value="RHO GUANINE NUCLEOTIDE EXCHANGE FACTOR-RELATED"/>
    <property type="match status" value="1"/>
</dbReference>
<reference evidence="5 6" key="1">
    <citation type="submission" date="2025-05" db="UniProtKB">
        <authorList>
            <consortium name="RefSeq"/>
        </authorList>
    </citation>
    <scope>IDENTIFICATION</scope>
    <source>
        <tissue evidence="5 6">Muscle</tissue>
    </source>
</reference>
<dbReference type="InterPro" id="IPR011993">
    <property type="entry name" value="PH-like_dom_sf"/>
</dbReference>
<keyword evidence="4" id="KW-1185">Reference proteome</keyword>
<dbReference type="PANTHER" id="PTHR45845:SF3">
    <property type="entry name" value="PURATROPHIN-1-LIKE, ISOFORM A"/>
    <property type="match status" value="1"/>
</dbReference>
<feature type="region of interest" description="Disordered" evidence="1">
    <location>
        <begin position="983"/>
        <end position="1009"/>
    </location>
</feature>
<dbReference type="Gene3D" id="1.20.58.60">
    <property type="match status" value="1"/>
</dbReference>
<dbReference type="SMART" id="SM00325">
    <property type="entry name" value="RhoGEF"/>
    <property type="match status" value="1"/>
</dbReference>
<dbReference type="Pfam" id="PF00621">
    <property type="entry name" value="RhoGEF"/>
    <property type="match status" value="1"/>
</dbReference>
<dbReference type="Gene3D" id="2.30.29.30">
    <property type="entry name" value="Pleckstrin-homology domain (PH domain)/Phosphotyrosine-binding domain (PTB)"/>
    <property type="match status" value="1"/>
</dbReference>
<accession>A0ABM1TLN9</accession>
<dbReference type="Pfam" id="PF22697">
    <property type="entry name" value="SOS1_NGEF_PH"/>
    <property type="match status" value="1"/>
</dbReference>
<protein>
    <submittedName>
        <fullName evidence="5 6">Uncharacterized protein LOC106471619 isoform X1</fullName>
    </submittedName>
</protein>
<gene>
    <name evidence="5 6" type="primary">LOC106471619</name>
</gene>
<sequence length="1105" mass="126190">MFLEPFINGCQLLGRHLVTVMQELRGNKLPPTASLTSQIIEQEKRIINQAFQDEQLRHLVEEGDTVLKELESYGNKTMNNLDYRDSFMKARSLHNELKKTTAKLAQLADQRLKKLGEYLQVKTFEEEAHQVLEWLCQSGQETLDRQQVLADSLPTIKEQEGEFEKFYFLAMRQLEKGNDLLEDATTLNPKISNGSSNYPVLSNDSGQGEVERLTASLKDHLNTFTEHLEDTRERLEDAAKCYCHLDRSYEWALEAMKYLSKMEVEEPTSPNLMKMLKSLQDYLDNHPPITQETFQEMEQLATKLEDTNLLDQCKVAHTRCQEAMELIQTRQAILLKAKQHQEIEVLQHQPDLWDSESTIAANFQQHHNWIPQYMSTPGAPSSSSSGFYRRRSIATSSPQNHGCPVGSYTSFPSSYHPMSGLKDGYQSHFIDDKEDQIVSQGFITEDLTTQGPVASISLSKLEARSNSAQKETHAYGMVKSSSGSSLVGLKDRIIGSIVAGAASIQNSSKEGLSHHRPLKKLMKRCQTWQLCEEALQKATSEVREQNEKLTFDQGPAESVQSEESDSSVLATEKSSGSSYSPKCALIQSLSDPGSSPVPVNSHLTKTVSVSLPEQKELDQEVKRKTTLLHIMREMIQTEQDYVKSLEYIIENYIPELLREDIPQVLRGQRNVIFGNIEKIYEFHNQYFLSQLENCENFPFLVGQCFLVYETQFYLYALYNKNKPKSEALMAEYGNTFFKKKQLELGDKMDLASYLLKPVQRMGKYALLLKQLLKECPECEPEHEDLKAAEEMVKFQLRHGNDLLAMDALRECDVNLKEQGRLLRQDEFLVWQGRSRKSLRHVFLFEDLVLFSKARRDPERKNQEIYQYKHSFKMTDIGMTEQVGDSPNKFEIWFRKRKQNDTYVLQAPNPEVKQAWVLETSKLLWKQALRNREMRLAEMSSMGIGSKPCLDIKPNEDQISDRAINFQQLSQALRFKNSFAVSSHDQLRNNKRPHSTISISSSSSSGSSYTSFPHTGSINLGFEPGDTRFSHGYRSITQQSQCSTESGISIDLSTAGDSSWESERPHYKKAERSDSLLSNDSVITNFPISECPTAEEQMLEPETTLV</sequence>
<dbReference type="PROSITE" id="PS50010">
    <property type="entry name" value="DH_2"/>
    <property type="match status" value="1"/>
</dbReference>
<feature type="compositionally biased region" description="Low complexity" evidence="1">
    <location>
        <begin position="994"/>
        <end position="1009"/>
    </location>
</feature>
<dbReference type="GeneID" id="106471619"/>
<dbReference type="RefSeq" id="XP_022256795.1">
    <property type="nucleotide sequence ID" value="XM_022401087.1"/>
</dbReference>
<proteinExistence type="predicted"/>
<dbReference type="InterPro" id="IPR001849">
    <property type="entry name" value="PH_domain"/>
</dbReference>
<evidence type="ECO:0000256" key="1">
    <source>
        <dbReference type="SAM" id="MobiDB-lite"/>
    </source>
</evidence>
<organism evidence="4 5">
    <name type="scientific">Limulus polyphemus</name>
    <name type="common">Atlantic horseshoe crab</name>
    <dbReference type="NCBI Taxonomy" id="6850"/>
    <lineage>
        <taxon>Eukaryota</taxon>
        <taxon>Metazoa</taxon>
        <taxon>Ecdysozoa</taxon>
        <taxon>Arthropoda</taxon>
        <taxon>Chelicerata</taxon>
        <taxon>Merostomata</taxon>
        <taxon>Xiphosura</taxon>
        <taxon>Limulidae</taxon>
        <taxon>Limulus</taxon>
    </lineage>
</organism>
<dbReference type="SUPFAM" id="SSF48065">
    <property type="entry name" value="DBL homology domain (DH-domain)"/>
    <property type="match status" value="1"/>
</dbReference>
<evidence type="ECO:0000313" key="4">
    <source>
        <dbReference type="Proteomes" id="UP000694941"/>
    </source>
</evidence>
<evidence type="ECO:0000313" key="5">
    <source>
        <dbReference type="RefSeq" id="XP_022256795.1"/>
    </source>
</evidence>
<feature type="region of interest" description="Disordered" evidence="1">
    <location>
        <begin position="545"/>
        <end position="581"/>
    </location>
</feature>
<dbReference type="SMART" id="SM00233">
    <property type="entry name" value="PH"/>
    <property type="match status" value="1"/>
</dbReference>
<dbReference type="CDD" id="cd13242">
    <property type="entry name" value="PH_puratrophin-1"/>
    <property type="match status" value="1"/>
</dbReference>
<dbReference type="InterPro" id="IPR055251">
    <property type="entry name" value="SOS1_NGEF_PH"/>
</dbReference>
<dbReference type="Gene3D" id="1.20.900.10">
    <property type="entry name" value="Dbl homology (DH) domain"/>
    <property type="match status" value="1"/>
</dbReference>
<dbReference type="PROSITE" id="PS50003">
    <property type="entry name" value="PH_DOMAIN"/>
    <property type="match status" value="1"/>
</dbReference>
<dbReference type="InterPro" id="IPR052231">
    <property type="entry name" value="Rho_GEF_signaling-related"/>
</dbReference>
<dbReference type="CDD" id="cd00160">
    <property type="entry name" value="RhoGEF"/>
    <property type="match status" value="1"/>
</dbReference>
<name>A0ABM1TLN9_LIMPO</name>
<feature type="domain" description="DH" evidence="3">
    <location>
        <begin position="626"/>
        <end position="802"/>
    </location>
</feature>
<dbReference type="RefSeq" id="XP_022256800.1">
    <property type="nucleotide sequence ID" value="XM_022401092.1"/>
</dbReference>